<evidence type="ECO:0000313" key="4">
    <source>
        <dbReference type="Proteomes" id="UP000198688"/>
    </source>
</evidence>
<proteinExistence type="predicted"/>
<keyword evidence="2" id="KW-0472">Membrane</keyword>
<accession>A0A1H2AMW2</accession>
<feature type="compositionally biased region" description="Low complexity" evidence="1">
    <location>
        <begin position="112"/>
        <end position="121"/>
    </location>
</feature>
<dbReference type="Proteomes" id="UP000198688">
    <property type="component" value="Chromosome I"/>
</dbReference>
<evidence type="ECO:0000256" key="1">
    <source>
        <dbReference type="SAM" id="MobiDB-lite"/>
    </source>
</evidence>
<sequence length="239" mass="22679">MDRGLFPGSRSANVAHHAVRYVPATARKDLMSGNGPPAHRAAGPAQRNRIIAVGAGLLLALILLFSLLAFCTDIGGDDPPIAGPGSNSPYPPGTSPGNGGPGSSPGTGGPSNGNPGTSPSNGGPGSGGPGSSPGNGDPGTSSPGTSSPGTSSPGTSDPGPGPGNGEPGTGSPSTGPGNGDNGEPTTGPGKSPTPSGGVDAGGGGEIPGRRMALLVTGVFLLLTAASAAAYAIRRPLHHR</sequence>
<name>A0A1H2AMW2_9ACTN</name>
<feature type="compositionally biased region" description="Low complexity" evidence="1">
    <location>
        <begin position="138"/>
        <end position="158"/>
    </location>
</feature>
<dbReference type="STRING" id="113562.SAMN04489716_3959"/>
<reference evidence="3 4" key="1">
    <citation type="submission" date="2016-10" db="EMBL/GenBank/DDBJ databases">
        <authorList>
            <person name="de Groot N.N."/>
        </authorList>
    </citation>
    <scope>NUCLEOTIDE SEQUENCE [LARGE SCALE GENOMIC DNA]</scope>
    <source>
        <strain evidence="3 4">DSM 43941</strain>
    </source>
</reference>
<keyword evidence="2" id="KW-0812">Transmembrane</keyword>
<dbReference type="EMBL" id="LT629758">
    <property type="protein sequence ID" value="SDT47112.1"/>
    <property type="molecule type" value="Genomic_DNA"/>
</dbReference>
<feature type="compositionally biased region" description="Gly residues" evidence="1">
    <location>
        <begin position="96"/>
        <end position="111"/>
    </location>
</feature>
<feature type="transmembrane region" description="Helical" evidence="2">
    <location>
        <begin position="211"/>
        <end position="232"/>
    </location>
</feature>
<keyword evidence="4" id="KW-1185">Reference proteome</keyword>
<evidence type="ECO:0000313" key="3">
    <source>
        <dbReference type="EMBL" id="SDT47112.1"/>
    </source>
</evidence>
<keyword evidence="2" id="KW-1133">Transmembrane helix</keyword>
<evidence type="ECO:0000256" key="2">
    <source>
        <dbReference type="SAM" id="Phobius"/>
    </source>
</evidence>
<feature type="compositionally biased region" description="Low complexity" evidence="1">
    <location>
        <begin position="169"/>
        <end position="197"/>
    </location>
</feature>
<protein>
    <submittedName>
        <fullName evidence="3">Uncharacterized protein</fullName>
    </submittedName>
</protein>
<feature type="compositionally biased region" description="Gly residues" evidence="1">
    <location>
        <begin position="122"/>
        <end position="137"/>
    </location>
</feature>
<feature type="transmembrane region" description="Helical" evidence="2">
    <location>
        <begin position="50"/>
        <end position="70"/>
    </location>
</feature>
<organism evidence="3 4">
    <name type="scientific">Actinoplanes derwentensis</name>
    <dbReference type="NCBI Taxonomy" id="113562"/>
    <lineage>
        <taxon>Bacteria</taxon>
        <taxon>Bacillati</taxon>
        <taxon>Actinomycetota</taxon>
        <taxon>Actinomycetes</taxon>
        <taxon>Micromonosporales</taxon>
        <taxon>Micromonosporaceae</taxon>
        <taxon>Actinoplanes</taxon>
    </lineage>
</organism>
<gene>
    <name evidence="3" type="ORF">SAMN04489716_3959</name>
</gene>
<dbReference type="AlphaFoldDB" id="A0A1H2AMW2"/>
<feature type="region of interest" description="Disordered" evidence="1">
    <location>
        <begin position="80"/>
        <end position="205"/>
    </location>
</feature>